<dbReference type="InterPro" id="IPR022929">
    <property type="entry name" value="Put_MntP"/>
</dbReference>
<evidence type="ECO:0000313" key="9">
    <source>
        <dbReference type="EMBL" id="MDV2886482.1"/>
    </source>
</evidence>
<evidence type="ECO:0000256" key="7">
    <source>
        <dbReference type="ARBA" id="ARBA00023211"/>
    </source>
</evidence>
<dbReference type="InterPro" id="IPR003810">
    <property type="entry name" value="Mntp/YtaF"/>
</dbReference>
<reference evidence="9" key="1">
    <citation type="submission" date="2023-10" db="EMBL/GenBank/DDBJ databases">
        <title>Screening of Alkalihalophilus pseudofirmusBZ-TG-HK211 and Its Alleviation of Salt Stress on Rapeseed Growth.</title>
        <authorList>
            <person name="Zhao B."/>
            <person name="Guo T."/>
        </authorList>
    </citation>
    <scope>NUCLEOTIDE SEQUENCE</scope>
    <source>
        <strain evidence="9">BZ-TG-HK211</strain>
    </source>
</reference>
<feature type="transmembrane region" description="Helical" evidence="8">
    <location>
        <begin position="129"/>
        <end position="148"/>
    </location>
</feature>
<evidence type="ECO:0000256" key="8">
    <source>
        <dbReference type="HAMAP-Rule" id="MF_01521"/>
    </source>
</evidence>
<accession>A0AAJ2U3I5</accession>
<sequence length="180" mass="18854">MHEVVTLIIMAGALGMDAFSVALGMGMLGLRLRQIFRIGVTIGAFHVIMPLMGIVTGKVLSTYFGMIATYIGGALLLIIGIQMMIAALKSDDDSLVKPMGWGLFLFAVSVSLDSFSAGLGLGMLGAKTLLTVAVIGAMSMVLSWAGLLMGRKFGQYIGSYGELIGGCILIGFGIKLIIPM</sequence>
<feature type="transmembrane region" description="Helical" evidence="8">
    <location>
        <begin position="6"/>
        <end position="28"/>
    </location>
</feature>
<dbReference type="GO" id="GO:0005384">
    <property type="term" value="F:manganese ion transmembrane transporter activity"/>
    <property type="evidence" value="ECO:0007669"/>
    <property type="project" value="UniProtKB-UniRule"/>
</dbReference>
<keyword evidence="6 8" id="KW-0472">Membrane</keyword>
<evidence type="ECO:0000313" key="10">
    <source>
        <dbReference type="Proteomes" id="UP001285636"/>
    </source>
</evidence>
<keyword evidence="3 8" id="KW-0812">Transmembrane</keyword>
<comment type="similarity">
    <text evidence="8">Belongs to the MntP (TC 9.B.29) family.</text>
</comment>
<evidence type="ECO:0000256" key="2">
    <source>
        <dbReference type="ARBA" id="ARBA00022475"/>
    </source>
</evidence>
<keyword evidence="4 8" id="KW-1133">Transmembrane helix</keyword>
<keyword evidence="5 8" id="KW-0406">Ion transport</keyword>
<dbReference type="AlphaFoldDB" id="A0AAJ2U3I5"/>
<keyword evidence="2 8" id="KW-1003">Cell membrane</keyword>
<comment type="caution">
    <text evidence="9">The sequence shown here is derived from an EMBL/GenBank/DDBJ whole genome shotgun (WGS) entry which is preliminary data.</text>
</comment>
<keyword evidence="7 8" id="KW-0464">Manganese</keyword>
<dbReference type="Pfam" id="PF02659">
    <property type="entry name" value="Mntp"/>
    <property type="match status" value="1"/>
</dbReference>
<feature type="transmembrane region" description="Helical" evidence="8">
    <location>
        <begin position="160"/>
        <end position="178"/>
    </location>
</feature>
<evidence type="ECO:0000256" key="4">
    <source>
        <dbReference type="ARBA" id="ARBA00022989"/>
    </source>
</evidence>
<evidence type="ECO:0000256" key="3">
    <source>
        <dbReference type="ARBA" id="ARBA00022692"/>
    </source>
</evidence>
<dbReference type="PANTHER" id="PTHR35529:SF1">
    <property type="entry name" value="MANGANESE EFFLUX PUMP MNTP-RELATED"/>
    <property type="match status" value="1"/>
</dbReference>
<dbReference type="EMBL" id="JAWJAY010000003">
    <property type="protein sequence ID" value="MDV2886482.1"/>
    <property type="molecule type" value="Genomic_DNA"/>
</dbReference>
<evidence type="ECO:0000256" key="5">
    <source>
        <dbReference type="ARBA" id="ARBA00023065"/>
    </source>
</evidence>
<organism evidence="9 10">
    <name type="scientific">Alkalihalophilus pseudofirmus</name>
    <name type="common">Bacillus pseudofirmus</name>
    <dbReference type="NCBI Taxonomy" id="79885"/>
    <lineage>
        <taxon>Bacteria</taxon>
        <taxon>Bacillati</taxon>
        <taxon>Bacillota</taxon>
        <taxon>Bacilli</taxon>
        <taxon>Bacillales</taxon>
        <taxon>Bacillaceae</taxon>
        <taxon>Alkalihalophilus</taxon>
    </lineage>
</organism>
<keyword evidence="1 8" id="KW-0813">Transport</keyword>
<dbReference type="RefSeq" id="WP_012960718.1">
    <property type="nucleotide sequence ID" value="NZ_CP144224.1"/>
</dbReference>
<dbReference type="PANTHER" id="PTHR35529">
    <property type="entry name" value="MANGANESE EFFLUX PUMP MNTP-RELATED"/>
    <property type="match status" value="1"/>
</dbReference>
<comment type="function">
    <text evidence="8">Probably functions as a manganese efflux pump.</text>
</comment>
<gene>
    <name evidence="8" type="primary">mntP</name>
    <name evidence="9" type="ORF">RYX45_14925</name>
</gene>
<evidence type="ECO:0000256" key="6">
    <source>
        <dbReference type="ARBA" id="ARBA00023136"/>
    </source>
</evidence>
<feature type="transmembrane region" description="Helical" evidence="8">
    <location>
        <begin position="35"/>
        <end position="55"/>
    </location>
</feature>
<dbReference type="Proteomes" id="UP001285636">
    <property type="component" value="Unassembled WGS sequence"/>
</dbReference>
<evidence type="ECO:0000256" key="1">
    <source>
        <dbReference type="ARBA" id="ARBA00022448"/>
    </source>
</evidence>
<feature type="transmembrane region" description="Helical" evidence="8">
    <location>
        <begin position="100"/>
        <end position="123"/>
    </location>
</feature>
<dbReference type="GO" id="GO:0005886">
    <property type="term" value="C:plasma membrane"/>
    <property type="evidence" value="ECO:0007669"/>
    <property type="project" value="UniProtKB-SubCell"/>
</dbReference>
<protein>
    <recommendedName>
        <fullName evidence="8">Putative manganese efflux pump MntP</fullName>
    </recommendedName>
</protein>
<proteinExistence type="inferred from homology"/>
<dbReference type="HAMAP" id="MF_01521">
    <property type="entry name" value="MntP_pump"/>
    <property type="match status" value="1"/>
</dbReference>
<feature type="transmembrane region" description="Helical" evidence="8">
    <location>
        <begin position="67"/>
        <end position="88"/>
    </location>
</feature>
<name>A0AAJ2U3I5_ALKPS</name>
<comment type="subcellular location">
    <subcellularLocation>
        <location evidence="8">Cell membrane</location>
        <topology evidence="8">Multi-pass membrane protein</topology>
    </subcellularLocation>
</comment>